<protein>
    <submittedName>
        <fullName evidence="1">Arginase family protein</fullName>
    </submittedName>
</protein>
<evidence type="ECO:0000313" key="1">
    <source>
        <dbReference type="EMBL" id="MFD1747342.1"/>
    </source>
</evidence>
<name>A0ABW4M847_9HYPH</name>
<reference evidence="2" key="1">
    <citation type="journal article" date="2019" name="Int. J. Syst. Evol. Microbiol.">
        <title>The Global Catalogue of Microorganisms (GCM) 10K type strain sequencing project: providing services to taxonomists for standard genome sequencing and annotation.</title>
        <authorList>
            <consortium name="The Broad Institute Genomics Platform"/>
            <consortium name="The Broad Institute Genome Sequencing Center for Infectious Disease"/>
            <person name="Wu L."/>
            <person name="Ma J."/>
        </authorList>
    </citation>
    <scope>NUCLEOTIDE SEQUENCE [LARGE SCALE GENOMIC DNA]</scope>
    <source>
        <strain evidence="2">CG52</strain>
    </source>
</reference>
<sequence length="316" mass="35295">MNTLLLHLDDAILMQTSFMDAALSAGAYEADERCCGSTIRLWSRRESLDPLRHSIARAARAQTPPRLCFIGSGDFHHVSALLIAEAAERFDGPLTVIHIDNHPDWVNFANGVHCGSWVNEVVKHPQVQKVITFGVCSGDLQWPERKGANLQNLVSGKLELYPFDHPPSRVRRNYGEGASYVQSSRRLNWVTMRHFGFTGFCEHLLQRIETTNVYITIDKDCLSPEEAVTNWDQGKLRLSMLLRLLGEIGAGHRIIGADVLGDYSTPVYSGTFFTRFLKQSEILLDQPLRTPDPAATTSCNAASNLALLRAFSEIMK</sequence>
<dbReference type="RefSeq" id="WP_377404445.1">
    <property type="nucleotide sequence ID" value="NZ_JBHUEQ010000035.1"/>
</dbReference>
<dbReference type="Gene3D" id="3.40.800.10">
    <property type="entry name" value="Ureohydrolase domain"/>
    <property type="match status" value="1"/>
</dbReference>
<dbReference type="PANTHER" id="PTHR11358">
    <property type="entry name" value="ARGINASE/AGMATINASE"/>
    <property type="match status" value="1"/>
</dbReference>
<gene>
    <name evidence="1" type="ORF">ACFSE1_17865</name>
</gene>
<proteinExistence type="predicted"/>
<dbReference type="InterPro" id="IPR023696">
    <property type="entry name" value="Ureohydrolase_dom_sf"/>
</dbReference>
<dbReference type="SUPFAM" id="SSF52768">
    <property type="entry name" value="Arginase/deacetylase"/>
    <property type="match status" value="1"/>
</dbReference>
<keyword evidence="2" id="KW-1185">Reference proteome</keyword>
<dbReference type="InterPro" id="IPR006035">
    <property type="entry name" value="Ureohydrolase"/>
</dbReference>
<dbReference type="EMBL" id="JBHUEQ010000035">
    <property type="protein sequence ID" value="MFD1747342.1"/>
    <property type="molecule type" value="Genomic_DNA"/>
</dbReference>
<accession>A0ABW4M847</accession>
<organism evidence="1 2">
    <name type="scientific">Rhizobium helianthi</name>
    <dbReference type="NCBI Taxonomy" id="1132695"/>
    <lineage>
        <taxon>Bacteria</taxon>
        <taxon>Pseudomonadati</taxon>
        <taxon>Pseudomonadota</taxon>
        <taxon>Alphaproteobacteria</taxon>
        <taxon>Hyphomicrobiales</taxon>
        <taxon>Rhizobiaceae</taxon>
        <taxon>Rhizobium/Agrobacterium group</taxon>
        <taxon>Rhizobium</taxon>
    </lineage>
</organism>
<dbReference type="PANTHER" id="PTHR11358:SF41">
    <property type="entry name" value="ARGINASE"/>
    <property type="match status" value="1"/>
</dbReference>
<comment type="caution">
    <text evidence="1">The sequence shown here is derived from an EMBL/GenBank/DDBJ whole genome shotgun (WGS) entry which is preliminary data.</text>
</comment>
<dbReference type="Pfam" id="PF00491">
    <property type="entry name" value="Arginase"/>
    <property type="match status" value="1"/>
</dbReference>
<dbReference type="Proteomes" id="UP001597322">
    <property type="component" value="Unassembled WGS sequence"/>
</dbReference>
<evidence type="ECO:0000313" key="2">
    <source>
        <dbReference type="Proteomes" id="UP001597322"/>
    </source>
</evidence>